<dbReference type="PANTHER" id="PTHR46179:SF13">
    <property type="entry name" value="C2H2-TYPE DOMAIN-CONTAINING PROTEIN"/>
    <property type="match status" value="1"/>
</dbReference>
<keyword evidence="3 8" id="KW-0863">Zinc-finger</keyword>
<feature type="domain" description="C2H2-type" evidence="10">
    <location>
        <begin position="441"/>
        <end position="470"/>
    </location>
</feature>
<dbReference type="PROSITE" id="PS00028">
    <property type="entry name" value="ZINC_FINGER_C2H2_1"/>
    <property type="match status" value="1"/>
</dbReference>
<feature type="region of interest" description="Disordered" evidence="9">
    <location>
        <begin position="89"/>
        <end position="184"/>
    </location>
</feature>
<evidence type="ECO:0000256" key="6">
    <source>
        <dbReference type="ARBA" id="ARBA00023163"/>
    </source>
</evidence>
<comment type="subcellular location">
    <subcellularLocation>
        <location evidence="1">Nucleus</location>
    </subcellularLocation>
</comment>
<name>A0ABY2GRX1_9HYPO</name>
<keyword evidence="5" id="KW-0805">Transcription regulation</keyword>
<feature type="region of interest" description="Disordered" evidence="9">
    <location>
        <begin position="538"/>
        <end position="575"/>
    </location>
</feature>
<dbReference type="Proteomes" id="UP001642720">
    <property type="component" value="Unassembled WGS sequence"/>
</dbReference>
<dbReference type="InterPro" id="IPR051061">
    <property type="entry name" value="Zinc_finger_trans_reg"/>
</dbReference>
<dbReference type="GeneID" id="300581157"/>
<evidence type="ECO:0000256" key="9">
    <source>
        <dbReference type="SAM" id="MobiDB-lite"/>
    </source>
</evidence>
<evidence type="ECO:0000313" key="12">
    <source>
        <dbReference type="Proteomes" id="UP001642720"/>
    </source>
</evidence>
<sequence length="774" mass="86555">MSFSNPRRRTPVTRPGTDCEHGLSLKTTMTLRKGATFHSPTSPSASSAADDFVPPTLTRSQSAFDDVVDASRRRIAMTLNDIDEALSKASLSDKSPRPKPLRDTSLPVPRGFLEPPVVDPAMNKQEPERRVLRPRSVRRTRNHASDSGIGSSVVSTTDKAGAADSAKKTQASALTRSAASSTTAMLPSLSHRAVNRIREHTLRPLLEKPTLKEFQPIVLDVPRRIRSKEIICLRDLEKTLIFMAPVSRLLTDDGVWGDAYRMIRQKEKAKSAALYLDFCLTSVRCIQATVEYLTDREQVRPGDRPYTNGYFIDLKEQIYQYGKQLAAIKEKGSLADDMDIDPYVPRLIPLVDLETSTNAPSSSDEVRLYGGVAENGRPAELVRVKKDGTAYSMATGKIVDMTESPTPLKRSLSEQREDEEEIMRSMARRKKNATPEELAPKKCREPGCTKEFKRPCDLTKHEKTHSRPWKCPIPTCKYHDYGWPTEKEMDRHINDKHSDAPAMYECLFKPCPYKSKRESNCKQHMEKAHGWTYVRTKTNGKKAPSQNGSVAHQTPPLANVSTPSSTPSYSVPTPPQDQVMSTDFPVYPADDDWLATYGAQPNTIDAMDLGLENLSPASAASSYEQYPPYQNGSTFIINDEDIYAAHVQIPAQLPTPEQVYTKMMPQQMPVYHVQHEPCNTVPILGEPQFSPNAQQNAVLYTPTSLREVDEGFDESYAADGADFQLFPATVDKTDVFQSLFTDMPSANLGFSQTTQPDIFNQIDWSNLDYQGFQE</sequence>
<comment type="caution">
    <text evidence="11">The sequence shown here is derived from an EMBL/GenBank/DDBJ whole genome shotgun (WGS) entry which is preliminary data.</text>
</comment>
<evidence type="ECO:0000256" key="8">
    <source>
        <dbReference type="PROSITE-ProRule" id="PRU00042"/>
    </source>
</evidence>
<feature type="compositionally biased region" description="Low complexity" evidence="9">
    <location>
        <begin position="169"/>
        <end position="184"/>
    </location>
</feature>
<feature type="compositionally biased region" description="Basic residues" evidence="9">
    <location>
        <begin position="1"/>
        <end position="11"/>
    </location>
</feature>
<gene>
    <name evidence="11" type="ORF">CCMA1212_009634</name>
</gene>
<evidence type="ECO:0000256" key="3">
    <source>
        <dbReference type="ARBA" id="ARBA00022771"/>
    </source>
</evidence>
<dbReference type="RefSeq" id="XP_073554732.1">
    <property type="nucleotide sequence ID" value="XM_073706707.1"/>
</dbReference>
<keyword evidence="2" id="KW-0479">Metal-binding</keyword>
<dbReference type="InterPro" id="IPR013087">
    <property type="entry name" value="Znf_C2H2_type"/>
</dbReference>
<proteinExistence type="predicted"/>
<evidence type="ECO:0000256" key="1">
    <source>
        <dbReference type="ARBA" id="ARBA00004123"/>
    </source>
</evidence>
<feature type="region of interest" description="Disordered" evidence="9">
    <location>
        <begin position="1"/>
        <end position="22"/>
    </location>
</feature>
<dbReference type="EMBL" id="PPTA01000019">
    <property type="protein sequence ID" value="TFA98530.1"/>
    <property type="molecule type" value="Genomic_DNA"/>
</dbReference>
<dbReference type="PANTHER" id="PTHR46179">
    <property type="entry name" value="ZINC FINGER PROTEIN"/>
    <property type="match status" value="1"/>
</dbReference>
<keyword evidence="4" id="KW-0862">Zinc</keyword>
<keyword evidence="6" id="KW-0804">Transcription</keyword>
<keyword evidence="7" id="KW-0539">Nucleus</keyword>
<feature type="compositionally biased region" description="Polar residues" evidence="9">
    <location>
        <begin position="148"/>
        <end position="158"/>
    </location>
</feature>
<evidence type="ECO:0000313" key="11">
    <source>
        <dbReference type="EMBL" id="TFA98530.1"/>
    </source>
</evidence>
<evidence type="ECO:0000259" key="10">
    <source>
        <dbReference type="PROSITE" id="PS50157"/>
    </source>
</evidence>
<reference evidence="11 12" key="1">
    <citation type="submission" date="2018-01" db="EMBL/GenBank/DDBJ databases">
        <title>Genome characterization of the sugarcane-associated fungus Trichoderma ghanense CCMA-1212 and their application in lignocelulose bioconversion.</title>
        <authorList>
            <person name="Steindorff A.S."/>
            <person name="Mendes T.D."/>
            <person name="Vilela E.S.D."/>
            <person name="Rodrigues D.S."/>
            <person name="Formighieri E.F."/>
            <person name="Melo I.S."/>
            <person name="Favaro L.C.L."/>
        </authorList>
    </citation>
    <scope>NUCLEOTIDE SEQUENCE [LARGE SCALE GENOMIC DNA]</scope>
    <source>
        <strain evidence="11 12">CCMA-1212</strain>
    </source>
</reference>
<organism evidence="11 12">
    <name type="scientific">Trichoderma ghanense</name>
    <dbReference type="NCBI Taxonomy" id="65468"/>
    <lineage>
        <taxon>Eukaryota</taxon>
        <taxon>Fungi</taxon>
        <taxon>Dikarya</taxon>
        <taxon>Ascomycota</taxon>
        <taxon>Pezizomycotina</taxon>
        <taxon>Sordariomycetes</taxon>
        <taxon>Hypocreomycetidae</taxon>
        <taxon>Hypocreales</taxon>
        <taxon>Hypocreaceae</taxon>
        <taxon>Trichoderma</taxon>
    </lineage>
</organism>
<dbReference type="PROSITE" id="PS50157">
    <property type="entry name" value="ZINC_FINGER_C2H2_2"/>
    <property type="match status" value="1"/>
</dbReference>
<feature type="compositionally biased region" description="Low complexity" evidence="9">
    <location>
        <begin position="560"/>
        <end position="571"/>
    </location>
</feature>
<keyword evidence="12" id="KW-1185">Reference proteome</keyword>
<evidence type="ECO:0000256" key="4">
    <source>
        <dbReference type="ARBA" id="ARBA00022833"/>
    </source>
</evidence>
<evidence type="ECO:0000256" key="7">
    <source>
        <dbReference type="ARBA" id="ARBA00023242"/>
    </source>
</evidence>
<feature type="region of interest" description="Disordered" evidence="9">
    <location>
        <begin position="34"/>
        <end position="57"/>
    </location>
</feature>
<dbReference type="Gene3D" id="3.30.160.60">
    <property type="entry name" value="Classic Zinc Finger"/>
    <property type="match status" value="1"/>
</dbReference>
<protein>
    <submittedName>
        <fullName evidence="11">Zinc finger transcription factor ace1</fullName>
    </submittedName>
</protein>
<feature type="compositionally biased region" description="Low complexity" evidence="9">
    <location>
        <begin position="36"/>
        <end position="52"/>
    </location>
</feature>
<dbReference type="SMART" id="SM00355">
    <property type="entry name" value="ZnF_C2H2"/>
    <property type="match status" value="3"/>
</dbReference>
<feature type="compositionally biased region" description="Basic residues" evidence="9">
    <location>
        <begin position="132"/>
        <end position="142"/>
    </location>
</feature>
<evidence type="ECO:0000256" key="2">
    <source>
        <dbReference type="ARBA" id="ARBA00022723"/>
    </source>
</evidence>
<accession>A0ABY2GRX1</accession>
<evidence type="ECO:0000256" key="5">
    <source>
        <dbReference type="ARBA" id="ARBA00023015"/>
    </source>
</evidence>